<evidence type="ECO:0000313" key="2">
    <source>
        <dbReference type="EMBL" id="KAF2686000.1"/>
    </source>
</evidence>
<gene>
    <name evidence="2" type="ORF">K458DRAFT_207250</name>
</gene>
<reference evidence="2" key="1">
    <citation type="journal article" date="2020" name="Stud. Mycol.">
        <title>101 Dothideomycetes genomes: a test case for predicting lifestyles and emergence of pathogens.</title>
        <authorList>
            <person name="Haridas S."/>
            <person name="Albert R."/>
            <person name="Binder M."/>
            <person name="Bloem J."/>
            <person name="Labutti K."/>
            <person name="Salamov A."/>
            <person name="Andreopoulos B."/>
            <person name="Baker S."/>
            <person name="Barry K."/>
            <person name="Bills G."/>
            <person name="Bluhm B."/>
            <person name="Cannon C."/>
            <person name="Castanera R."/>
            <person name="Culley D."/>
            <person name="Daum C."/>
            <person name="Ezra D."/>
            <person name="Gonzalez J."/>
            <person name="Henrissat B."/>
            <person name="Kuo A."/>
            <person name="Liang C."/>
            <person name="Lipzen A."/>
            <person name="Lutzoni F."/>
            <person name="Magnuson J."/>
            <person name="Mondo S."/>
            <person name="Nolan M."/>
            <person name="Ohm R."/>
            <person name="Pangilinan J."/>
            <person name="Park H.-J."/>
            <person name="Ramirez L."/>
            <person name="Alfaro M."/>
            <person name="Sun H."/>
            <person name="Tritt A."/>
            <person name="Yoshinaga Y."/>
            <person name="Zwiers L.-H."/>
            <person name="Turgeon B."/>
            <person name="Goodwin S."/>
            <person name="Spatafora J."/>
            <person name="Crous P."/>
            <person name="Grigoriev I."/>
        </authorList>
    </citation>
    <scope>NUCLEOTIDE SEQUENCE</scope>
    <source>
        <strain evidence="2">CBS 122367</strain>
    </source>
</reference>
<dbReference type="EMBL" id="MU005577">
    <property type="protein sequence ID" value="KAF2686000.1"/>
    <property type="molecule type" value="Genomic_DNA"/>
</dbReference>
<feature type="compositionally biased region" description="Basic residues" evidence="1">
    <location>
        <begin position="10"/>
        <end position="21"/>
    </location>
</feature>
<protein>
    <submittedName>
        <fullName evidence="2">Uncharacterized protein</fullName>
    </submittedName>
</protein>
<name>A0A6G1J711_9PLEO</name>
<evidence type="ECO:0000256" key="1">
    <source>
        <dbReference type="SAM" id="MobiDB-lite"/>
    </source>
</evidence>
<evidence type="ECO:0000313" key="3">
    <source>
        <dbReference type="Proteomes" id="UP000799291"/>
    </source>
</evidence>
<organism evidence="2 3">
    <name type="scientific">Lentithecium fluviatile CBS 122367</name>
    <dbReference type="NCBI Taxonomy" id="1168545"/>
    <lineage>
        <taxon>Eukaryota</taxon>
        <taxon>Fungi</taxon>
        <taxon>Dikarya</taxon>
        <taxon>Ascomycota</taxon>
        <taxon>Pezizomycotina</taxon>
        <taxon>Dothideomycetes</taxon>
        <taxon>Pleosporomycetidae</taxon>
        <taxon>Pleosporales</taxon>
        <taxon>Massarineae</taxon>
        <taxon>Lentitheciaceae</taxon>
        <taxon>Lentithecium</taxon>
    </lineage>
</organism>
<accession>A0A6G1J711</accession>
<keyword evidence="3" id="KW-1185">Reference proteome</keyword>
<sequence>MRSWSTSRTGRWHTRPQRHQTVRQEQEPLSPLRRERKVVFSFLPVHHHSQLREVLHLLTETIDKTLGAMCALSPSNSIPHQLQWRRCDRVRSATKRRHGCCNSRSFPFMSPSLEHHLLATLVRISARSFVNLLNQGEVPNLMGAVYWLATPKWSC</sequence>
<proteinExistence type="predicted"/>
<dbReference type="Proteomes" id="UP000799291">
    <property type="component" value="Unassembled WGS sequence"/>
</dbReference>
<feature type="region of interest" description="Disordered" evidence="1">
    <location>
        <begin position="1"/>
        <end position="30"/>
    </location>
</feature>
<dbReference type="AlphaFoldDB" id="A0A6G1J711"/>